<reference evidence="2 3" key="1">
    <citation type="journal article" date="2020" name="Cell">
        <title>Large-Scale Comparative Analyses of Tick Genomes Elucidate Their Genetic Diversity and Vector Capacities.</title>
        <authorList>
            <consortium name="Tick Genome and Microbiome Consortium (TIGMIC)"/>
            <person name="Jia N."/>
            <person name="Wang J."/>
            <person name="Shi W."/>
            <person name="Du L."/>
            <person name="Sun Y."/>
            <person name="Zhan W."/>
            <person name="Jiang J.F."/>
            <person name="Wang Q."/>
            <person name="Zhang B."/>
            <person name="Ji P."/>
            <person name="Bell-Sakyi L."/>
            <person name="Cui X.M."/>
            <person name="Yuan T.T."/>
            <person name="Jiang B.G."/>
            <person name="Yang W.F."/>
            <person name="Lam T.T."/>
            <person name="Chang Q.C."/>
            <person name="Ding S.J."/>
            <person name="Wang X.J."/>
            <person name="Zhu J.G."/>
            <person name="Ruan X.D."/>
            <person name="Zhao L."/>
            <person name="Wei J.T."/>
            <person name="Ye R.Z."/>
            <person name="Que T.C."/>
            <person name="Du C.H."/>
            <person name="Zhou Y.H."/>
            <person name="Cheng J.X."/>
            <person name="Dai P.F."/>
            <person name="Guo W.B."/>
            <person name="Han X.H."/>
            <person name="Huang E.J."/>
            <person name="Li L.F."/>
            <person name="Wei W."/>
            <person name="Gao Y.C."/>
            <person name="Liu J.Z."/>
            <person name="Shao H.Z."/>
            <person name="Wang X."/>
            <person name="Wang C.C."/>
            <person name="Yang T.C."/>
            <person name="Huo Q.B."/>
            <person name="Li W."/>
            <person name="Chen H.Y."/>
            <person name="Chen S.E."/>
            <person name="Zhou L.G."/>
            <person name="Ni X.B."/>
            <person name="Tian J.H."/>
            <person name="Sheng Y."/>
            <person name="Liu T."/>
            <person name="Pan Y.S."/>
            <person name="Xia L.Y."/>
            <person name="Li J."/>
            <person name="Zhao F."/>
            <person name="Cao W.C."/>
        </authorList>
    </citation>
    <scope>NUCLEOTIDE SEQUENCE [LARGE SCALE GENOMIC DNA]</scope>
    <source>
        <strain evidence="2">HaeL-2018</strain>
    </source>
</reference>
<gene>
    <name evidence="2" type="ORF">HPB48_014974</name>
</gene>
<feature type="region of interest" description="Disordered" evidence="1">
    <location>
        <begin position="445"/>
        <end position="491"/>
    </location>
</feature>
<evidence type="ECO:0000256" key="1">
    <source>
        <dbReference type="SAM" id="MobiDB-lite"/>
    </source>
</evidence>
<evidence type="ECO:0000313" key="2">
    <source>
        <dbReference type="EMBL" id="KAH9362035.1"/>
    </source>
</evidence>
<dbReference type="InterPro" id="IPR036514">
    <property type="entry name" value="SGNH_hydro_sf"/>
</dbReference>
<feature type="compositionally biased region" description="Pro residues" evidence="1">
    <location>
        <begin position="473"/>
        <end position="489"/>
    </location>
</feature>
<comment type="caution">
    <text evidence="2">The sequence shown here is derived from an EMBL/GenBank/DDBJ whole genome shotgun (WGS) entry which is preliminary data.</text>
</comment>
<evidence type="ECO:0000313" key="3">
    <source>
        <dbReference type="Proteomes" id="UP000821853"/>
    </source>
</evidence>
<name>A0A9J6FGF4_HAELO</name>
<feature type="region of interest" description="Disordered" evidence="1">
    <location>
        <begin position="122"/>
        <end position="287"/>
    </location>
</feature>
<dbReference type="SUPFAM" id="SSF52266">
    <property type="entry name" value="SGNH hydrolase"/>
    <property type="match status" value="1"/>
</dbReference>
<accession>A0A9J6FGF4</accession>
<feature type="compositionally biased region" description="Polar residues" evidence="1">
    <location>
        <begin position="168"/>
        <end position="183"/>
    </location>
</feature>
<dbReference type="AlphaFoldDB" id="A0A9J6FGF4"/>
<dbReference type="VEuPathDB" id="VectorBase:HLOH_060160"/>
<sequence>MRREGVDAPQVKCDKCNRWAYLDETGYKTFREARAASDFVCTLCVSDAASATKLEALEAETTTLRGLITHLQDQLLKVTAQLGLNATSSAAENDTMQDEMKCSHEPGISQAQELTSDIAHSESDAAGNSGDDVAPGSPAQTVPSVEIPADPQHTPVDTTAKDRVVVRGTSSPAVATTSENKSTLAHALEAHTARKEHREDEVLPHGFRRPSADCREYPVQRRKGTPTLKEKGSLRGAAAQSDDAPARGTQRKRPGTRRTSQVEHYGSQPTRQDREPDRKEGNMGLPCPERCQIGDPVGLLYGKKATAATAIRYVETYERKAQPIRRVYVLHVGLADVLRRAPEEIVRNLEANWADRRGDLVVCSIPEITTRGGETRAAIVMANARLKRWCNRSRHRFLDLSKGWEAAMMERDGLLYSTEGAAFVAMKIAQVAKPFLGLRYRQQEPVEQKPKTAPGQLEPSGVEAAPTERSSNMPPPPPQWPAPGTPPLHLPQVLIPPQVPLPWGPAIAAQPPQFLHTSHRAQLLPPWGQAPLWNPHPALSSVVEELVRHHLMRGAHLPQ</sequence>
<dbReference type="EMBL" id="JABSTR010000001">
    <property type="protein sequence ID" value="KAH9362035.1"/>
    <property type="molecule type" value="Genomic_DNA"/>
</dbReference>
<dbReference type="Proteomes" id="UP000821853">
    <property type="component" value="Chromosome 1"/>
</dbReference>
<feature type="compositionally biased region" description="Basic and acidic residues" evidence="1">
    <location>
        <begin position="188"/>
        <end position="203"/>
    </location>
</feature>
<dbReference type="OrthoDB" id="10567043at2759"/>
<proteinExistence type="predicted"/>
<dbReference type="Gene3D" id="3.40.50.1110">
    <property type="entry name" value="SGNH hydrolase"/>
    <property type="match status" value="1"/>
</dbReference>
<protein>
    <submittedName>
        <fullName evidence="2">Uncharacterized protein</fullName>
    </submittedName>
</protein>
<keyword evidence="3" id="KW-1185">Reference proteome</keyword>
<feature type="compositionally biased region" description="Basic and acidic residues" evidence="1">
    <location>
        <begin position="210"/>
        <end position="219"/>
    </location>
</feature>
<organism evidence="2 3">
    <name type="scientific">Haemaphysalis longicornis</name>
    <name type="common">Bush tick</name>
    <dbReference type="NCBI Taxonomy" id="44386"/>
    <lineage>
        <taxon>Eukaryota</taxon>
        <taxon>Metazoa</taxon>
        <taxon>Ecdysozoa</taxon>
        <taxon>Arthropoda</taxon>
        <taxon>Chelicerata</taxon>
        <taxon>Arachnida</taxon>
        <taxon>Acari</taxon>
        <taxon>Parasitiformes</taxon>
        <taxon>Ixodida</taxon>
        <taxon>Ixodoidea</taxon>
        <taxon>Ixodidae</taxon>
        <taxon>Haemaphysalinae</taxon>
        <taxon>Haemaphysalis</taxon>
    </lineage>
</organism>
<feature type="compositionally biased region" description="Basic and acidic residues" evidence="1">
    <location>
        <begin position="271"/>
        <end position="281"/>
    </location>
</feature>